<gene>
    <name evidence="1" type="ORF">G4V04_06075</name>
</gene>
<name>A0A6G4BY01_ECOLX</name>
<evidence type="ECO:0000313" key="1">
    <source>
        <dbReference type="EMBL" id="NEY47927.1"/>
    </source>
</evidence>
<reference evidence="1" key="2">
    <citation type="submission" date="2020-02" db="EMBL/GenBank/DDBJ databases">
        <authorList>
            <person name="Alotaibi K."/>
            <person name="Khan A."/>
        </authorList>
    </citation>
    <scope>NUCLEOTIDE SEQUENCE</scope>
    <source>
        <strain evidence="1">EC204</strain>
    </source>
</reference>
<comment type="caution">
    <text evidence="1">The sequence shown here is derived from an EMBL/GenBank/DDBJ whole genome shotgun (WGS) entry which is preliminary data.</text>
</comment>
<proteinExistence type="predicted"/>
<sequence>MARIGVVVLPGLRLLFGARGSFVAAATVSLAEQDAVEPQVSKGRCWTGAGLPVPVQHTSCLLPLCDSMRLEQNRQ</sequence>
<reference evidence="1" key="1">
    <citation type="journal article" date="2006" name="Food Microbiol.">
        <title>Occurrence of non-O157 shiga toxin-producing Escherichia coli in ready-to-eat food from supermarkets in Argentina.</title>
        <authorList>
            <person name="Balague C."/>
            <person name="Khan A.A."/>
            <person name="Fernandez L."/>
            <person name="Redolfi A.L."/>
            <person name="Aquili V."/>
            <person name="Voltattorni P."/>
            <person name="Hofer C."/>
            <person name="Ebner G."/>
            <person name="Duenas S."/>
            <person name="Cerniglia C.E."/>
        </authorList>
    </citation>
    <scope>NUCLEOTIDE SEQUENCE</scope>
    <source>
        <strain evidence="1">EC204</strain>
    </source>
</reference>
<accession>A0A6G4BY01</accession>
<dbReference type="EMBL" id="JAAIWG010000012">
    <property type="protein sequence ID" value="NEY47927.1"/>
    <property type="molecule type" value="Genomic_DNA"/>
</dbReference>
<protein>
    <submittedName>
        <fullName evidence="1">Uncharacterized protein</fullName>
    </submittedName>
</protein>
<dbReference type="RefSeq" id="WP_162534896.1">
    <property type="nucleotide sequence ID" value="NZ_CXWW01000001.1"/>
</dbReference>
<organism evidence="1">
    <name type="scientific">Escherichia coli</name>
    <dbReference type="NCBI Taxonomy" id="562"/>
    <lineage>
        <taxon>Bacteria</taxon>
        <taxon>Pseudomonadati</taxon>
        <taxon>Pseudomonadota</taxon>
        <taxon>Gammaproteobacteria</taxon>
        <taxon>Enterobacterales</taxon>
        <taxon>Enterobacteriaceae</taxon>
        <taxon>Escherichia</taxon>
    </lineage>
</organism>
<dbReference type="AlphaFoldDB" id="A0A6G4BY01"/>